<name>A0ABX1GHF8_9GAMM</name>
<keyword evidence="2" id="KW-0067">ATP-binding</keyword>
<keyword evidence="2" id="KW-0547">Nucleotide-binding</keyword>
<keyword evidence="3" id="KW-1185">Reference proteome</keyword>
<dbReference type="InterPro" id="IPR002611">
    <property type="entry name" value="IstB_ATP-bd"/>
</dbReference>
<dbReference type="EMBL" id="JAAWWK010000005">
    <property type="protein sequence ID" value="NKI18591.1"/>
    <property type="molecule type" value="Genomic_DNA"/>
</dbReference>
<protein>
    <submittedName>
        <fullName evidence="2">ATP-binding protein</fullName>
    </submittedName>
</protein>
<dbReference type="GO" id="GO:0005524">
    <property type="term" value="F:ATP binding"/>
    <property type="evidence" value="ECO:0007669"/>
    <property type="project" value="UniProtKB-KW"/>
</dbReference>
<dbReference type="Pfam" id="PF01695">
    <property type="entry name" value="IstB_IS21"/>
    <property type="match status" value="1"/>
</dbReference>
<evidence type="ECO:0000259" key="1">
    <source>
        <dbReference type="Pfam" id="PF01695"/>
    </source>
</evidence>
<reference evidence="2 3" key="1">
    <citation type="submission" date="2020-04" db="EMBL/GenBank/DDBJ databases">
        <authorList>
            <person name="Yoon J."/>
        </authorList>
    </citation>
    <scope>NUCLEOTIDE SEQUENCE [LARGE SCALE GENOMIC DNA]</scope>
    <source>
        <strain evidence="2 3">KMU-166</strain>
    </source>
</reference>
<dbReference type="SUPFAM" id="SSF52540">
    <property type="entry name" value="P-loop containing nucleoside triphosphate hydrolases"/>
    <property type="match status" value="1"/>
</dbReference>
<sequence>MADALSRQLDQPGTYEELGFLERLKLLINSEATCRDNRKITRLLKQAKLRLNAQAADIDYRARRGLHKDTLAQLLQLDWIRHHRNLLIEGPTGTGKTFLACALGQSACEHGISVRYFRASRLFEMLTIAHGDGSFGKLLAQLAKTELGKLCITPVI</sequence>
<gene>
    <name evidence="2" type="ORF">HCU74_14335</name>
</gene>
<dbReference type="CDD" id="cd00009">
    <property type="entry name" value="AAA"/>
    <property type="match status" value="1"/>
</dbReference>
<dbReference type="PANTHER" id="PTHR30050:SF4">
    <property type="entry name" value="ATP-BINDING PROTEIN RV3427C IN INSERTION SEQUENCE-RELATED"/>
    <property type="match status" value="1"/>
</dbReference>
<organism evidence="2 3">
    <name type="scientific">Spongiibacter thalassae</name>
    <dbReference type="NCBI Taxonomy" id="2721624"/>
    <lineage>
        <taxon>Bacteria</taxon>
        <taxon>Pseudomonadati</taxon>
        <taxon>Pseudomonadota</taxon>
        <taxon>Gammaproteobacteria</taxon>
        <taxon>Cellvibrionales</taxon>
        <taxon>Spongiibacteraceae</taxon>
        <taxon>Spongiibacter</taxon>
    </lineage>
</organism>
<dbReference type="PANTHER" id="PTHR30050">
    <property type="entry name" value="CHROMOSOMAL REPLICATION INITIATOR PROTEIN DNAA"/>
    <property type="match status" value="1"/>
</dbReference>
<feature type="domain" description="IstB-like ATP-binding" evidence="1">
    <location>
        <begin position="1"/>
        <end position="147"/>
    </location>
</feature>
<dbReference type="Gene3D" id="3.40.50.300">
    <property type="entry name" value="P-loop containing nucleotide triphosphate hydrolases"/>
    <property type="match status" value="1"/>
</dbReference>
<comment type="caution">
    <text evidence="2">The sequence shown here is derived from an EMBL/GenBank/DDBJ whole genome shotgun (WGS) entry which is preliminary data.</text>
</comment>
<evidence type="ECO:0000313" key="3">
    <source>
        <dbReference type="Proteomes" id="UP000765845"/>
    </source>
</evidence>
<proteinExistence type="predicted"/>
<dbReference type="Proteomes" id="UP000765845">
    <property type="component" value="Unassembled WGS sequence"/>
</dbReference>
<evidence type="ECO:0000313" key="2">
    <source>
        <dbReference type="EMBL" id="NKI18591.1"/>
    </source>
</evidence>
<dbReference type="InterPro" id="IPR027417">
    <property type="entry name" value="P-loop_NTPase"/>
</dbReference>
<accession>A0ABX1GHF8</accession>